<name>A0ABV8E7Z1_9HYPH</name>
<feature type="domain" description="Erythromycin biosynthesis protein CIII-like C-terminal" evidence="2">
    <location>
        <begin position="309"/>
        <end position="401"/>
    </location>
</feature>
<dbReference type="InterPro" id="IPR002213">
    <property type="entry name" value="UDP_glucos_trans"/>
</dbReference>
<dbReference type="EMBL" id="JBHSBD010000038">
    <property type="protein sequence ID" value="MFC3968285.1"/>
    <property type="molecule type" value="Genomic_DNA"/>
</dbReference>
<evidence type="ECO:0000313" key="3">
    <source>
        <dbReference type="EMBL" id="MFC3968285.1"/>
    </source>
</evidence>
<keyword evidence="4" id="KW-1185">Reference proteome</keyword>
<reference evidence="4" key="1">
    <citation type="journal article" date="2019" name="Int. J. Syst. Evol. Microbiol.">
        <title>The Global Catalogue of Microorganisms (GCM) 10K type strain sequencing project: providing services to taxonomists for standard genome sequencing and annotation.</title>
        <authorList>
            <consortium name="The Broad Institute Genomics Platform"/>
            <consortium name="The Broad Institute Genome Sequencing Center for Infectious Disease"/>
            <person name="Wu L."/>
            <person name="Ma J."/>
        </authorList>
    </citation>
    <scope>NUCLEOTIDE SEQUENCE [LARGE SCALE GENOMIC DNA]</scope>
    <source>
        <strain evidence="4">TBRC 5781</strain>
    </source>
</reference>
<dbReference type="PANTHER" id="PTHR48050:SF13">
    <property type="entry name" value="STEROL 3-BETA-GLUCOSYLTRANSFERASE UGT80A2"/>
    <property type="match status" value="1"/>
</dbReference>
<comment type="caution">
    <text evidence="3">The sequence shown here is derived from an EMBL/GenBank/DDBJ whole genome shotgun (WGS) entry which is preliminary data.</text>
</comment>
<dbReference type="Pfam" id="PF03033">
    <property type="entry name" value="Glyco_transf_28"/>
    <property type="match status" value="1"/>
</dbReference>
<dbReference type="CDD" id="cd03784">
    <property type="entry name" value="GT1_Gtf-like"/>
    <property type="match status" value="1"/>
</dbReference>
<dbReference type="PANTHER" id="PTHR48050">
    <property type="entry name" value="STEROL 3-BETA-GLUCOSYLTRANSFERASE"/>
    <property type="match status" value="1"/>
</dbReference>
<dbReference type="Gene3D" id="3.40.50.2000">
    <property type="entry name" value="Glycogen Phosphorylase B"/>
    <property type="match status" value="2"/>
</dbReference>
<dbReference type="InterPro" id="IPR010610">
    <property type="entry name" value="EryCIII-like_C"/>
</dbReference>
<evidence type="ECO:0000259" key="2">
    <source>
        <dbReference type="Pfam" id="PF06722"/>
    </source>
</evidence>
<proteinExistence type="predicted"/>
<dbReference type="RefSeq" id="WP_247262191.1">
    <property type="nucleotide sequence ID" value="NZ_JALJQZ010000039.1"/>
</dbReference>
<evidence type="ECO:0000259" key="1">
    <source>
        <dbReference type="Pfam" id="PF03033"/>
    </source>
</evidence>
<sequence length="421" mass="46232">MKILILTIGTEGDVRPLVALGVGLRARGHDVRIATHSMFRAVVEQHGLEFANLDGDFREWMSANKLALGRALKITEMLSAFRKQLRHIAVNWPEQGLAAAEGVDLIIGNGMVSQLGLALGERLGIPCVETQLVASFPSYNPPPIPLPAAMYNLPGPINYGLGWLARISMIGVVQPAYDEHVRPRLGLRPMGRQSPYRTLKADHLRLVAVSPSLVQRHVAWPDNIKIVGDWSLRESELWQPPTRLQDFLSDGESPVYIGFGSMYHVGAVELTALLHNVLRALNRRGIIATGWGGLDKTIGHDAKHTIVIEHAPHDWLFERVAMAVHHGGAGTTHAVARAGLPSVVMPVFGDQPFWASCLRRRGVAPAPIPREKATFKKLLKAFETALSESMQAKAKDLRNEIQRQDGVGRAISVLEAHGLLW</sequence>
<evidence type="ECO:0000313" key="4">
    <source>
        <dbReference type="Proteomes" id="UP001595697"/>
    </source>
</evidence>
<accession>A0ABV8E7Z1</accession>
<gene>
    <name evidence="3" type="ORF">ACFOVS_09125</name>
</gene>
<dbReference type="SUPFAM" id="SSF53756">
    <property type="entry name" value="UDP-Glycosyltransferase/glycogen phosphorylase"/>
    <property type="match status" value="1"/>
</dbReference>
<feature type="domain" description="Glycosyltransferase family 28 N-terminal" evidence="1">
    <location>
        <begin position="3"/>
        <end position="103"/>
    </location>
</feature>
<dbReference type="InterPro" id="IPR050426">
    <property type="entry name" value="Glycosyltransferase_28"/>
</dbReference>
<organism evidence="3 4">
    <name type="scientific">Rhizobium lemnae</name>
    <dbReference type="NCBI Taxonomy" id="1214924"/>
    <lineage>
        <taxon>Bacteria</taxon>
        <taxon>Pseudomonadati</taxon>
        <taxon>Pseudomonadota</taxon>
        <taxon>Alphaproteobacteria</taxon>
        <taxon>Hyphomicrobiales</taxon>
        <taxon>Rhizobiaceae</taxon>
        <taxon>Rhizobium/Agrobacterium group</taxon>
        <taxon>Rhizobium</taxon>
    </lineage>
</organism>
<protein>
    <submittedName>
        <fullName evidence="3">Glycosyltransferase</fullName>
    </submittedName>
</protein>
<dbReference type="InterPro" id="IPR004276">
    <property type="entry name" value="GlycoTrans_28_N"/>
</dbReference>
<dbReference type="Proteomes" id="UP001595697">
    <property type="component" value="Unassembled WGS sequence"/>
</dbReference>
<dbReference type="Pfam" id="PF06722">
    <property type="entry name" value="EryCIII-like_C"/>
    <property type="match status" value="1"/>
</dbReference>